<dbReference type="PATRIC" id="fig|86416.3.peg.3644"/>
<keyword evidence="8 10" id="KW-1133">Transmembrane helix</keyword>
<evidence type="ECO:0000256" key="6">
    <source>
        <dbReference type="ARBA" id="ARBA00022692"/>
    </source>
</evidence>
<evidence type="ECO:0000256" key="3">
    <source>
        <dbReference type="ARBA" id="ARBA00009843"/>
    </source>
</evidence>
<comment type="subcellular location">
    <subcellularLocation>
        <location evidence="1">Cell membrane</location>
        <topology evidence="1">Multi-pass membrane protein</topology>
    </subcellularLocation>
</comment>
<feature type="transmembrane region" description="Helical" evidence="10">
    <location>
        <begin position="342"/>
        <end position="360"/>
    </location>
</feature>
<dbReference type="eggNOG" id="COG1055">
    <property type="taxonomic scope" value="Bacteria"/>
</dbReference>
<dbReference type="GO" id="GO:0015105">
    <property type="term" value="F:arsenite transmembrane transporter activity"/>
    <property type="evidence" value="ECO:0007669"/>
    <property type="project" value="InterPro"/>
</dbReference>
<feature type="transmembrane region" description="Helical" evidence="10">
    <location>
        <begin position="405"/>
        <end position="428"/>
    </location>
</feature>
<keyword evidence="13" id="KW-1185">Reference proteome</keyword>
<feature type="transmembrane region" description="Helical" evidence="10">
    <location>
        <begin position="20"/>
        <end position="40"/>
    </location>
</feature>
<evidence type="ECO:0000256" key="5">
    <source>
        <dbReference type="ARBA" id="ARBA00022475"/>
    </source>
</evidence>
<dbReference type="STRING" id="86416.Clopa_3645"/>
<name>R4K5J5_CLOPA</name>
<keyword evidence="9 10" id="KW-0472">Membrane</keyword>
<feature type="transmembrane region" description="Helical" evidence="10">
    <location>
        <begin position="119"/>
        <end position="146"/>
    </location>
</feature>
<feature type="transmembrane region" description="Helical" evidence="10">
    <location>
        <begin position="197"/>
        <end position="219"/>
    </location>
</feature>
<feature type="transmembrane region" description="Helical" evidence="10">
    <location>
        <begin position="158"/>
        <end position="177"/>
    </location>
</feature>
<accession>R4K5J5</accession>
<evidence type="ECO:0000256" key="2">
    <source>
        <dbReference type="ARBA" id="ARBA00006433"/>
    </source>
</evidence>
<keyword evidence="4" id="KW-0813">Transport</keyword>
<dbReference type="PANTHER" id="PTHR43302">
    <property type="entry name" value="TRANSPORTER ARSB-RELATED"/>
    <property type="match status" value="1"/>
</dbReference>
<dbReference type="Proteomes" id="UP000013523">
    <property type="component" value="Chromosome"/>
</dbReference>
<dbReference type="CDD" id="cd01118">
    <property type="entry name" value="ArsB_permease"/>
    <property type="match status" value="1"/>
</dbReference>
<organism evidence="12 13">
    <name type="scientific">Clostridium pasteurianum BC1</name>
    <dbReference type="NCBI Taxonomy" id="86416"/>
    <lineage>
        <taxon>Bacteria</taxon>
        <taxon>Bacillati</taxon>
        <taxon>Bacillota</taxon>
        <taxon>Clostridia</taxon>
        <taxon>Eubacteriales</taxon>
        <taxon>Clostridiaceae</taxon>
        <taxon>Clostridium</taxon>
    </lineage>
</organism>
<proteinExistence type="inferred from homology"/>
<evidence type="ECO:0000256" key="4">
    <source>
        <dbReference type="ARBA" id="ARBA00022448"/>
    </source>
</evidence>
<evidence type="ECO:0000259" key="11">
    <source>
        <dbReference type="Pfam" id="PF03600"/>
    </source>
</evidence>
<feature type="domain" description="Citrate transporter-like" evidence="11">
    <location>
        <begin position="36"/>
        <end position="419"/>
    </location>
</feature>
<dbReference type="InterPro" id="IPR000802">
    <property type="entry name" value="Arsenical_pump_ArsB"/>
</dbReference>
<dbReference type="HOGENOM" id="CLU_043931_3_0_9"/>
<feature type="transmembrane region" description="Helical" evidence="10">
    <location>
        <begin position="465"/>
        <end position="488"/>
    </location>
</feature>
<evidence type="ECO:0000256" key="8">
    <source>
        <dbReference type="ARBA" id="ARBA00022989"/>
    </source>
</evidence>
<evidence type="ECO:0000256" key="1">
    <source>
        <dbReference type="ARBA" id="ARBA00004651"/>
    </source>
</evidence>
<dbReference type="GO" id="GO:0005886">
    <property type="term" value="C:plasma membrane"/>
    <property type="evidence" value="ECO:0007669"/>
    <property type="project" value="UniProtKB-SubCell"/>
</dbReference>
<feature type="transmembrane region" description="Helical" evidence="10">
    <location>
        <begin position="46"/>
        <end position="67"/>
    </location>
</feature>
<feature type="transmembrane region" description="Helical" evidence="10">
    <location>
        <begin position="79"/>
        <end position="99"/>
    </location>
</feature>
<keyword evidence="6 10" id="KW-0812">Transmembrane</keyword>
<keyword evidence="7" id="KW-0059">Arsenical resistance</keyword>
<dbReference type="EMBL" id="CP003261">
    <property type="protein sequence ID" value="AGK98427.1"/>
    <property type="molecule type" value="Genomic_DNA"/>
</dbReference>
<evidence type="ECO:0000313" key="12">
    <source>
        <dbReference type="EMBL" id="AGK98427.1"/>
    </source>
</evidence>
<evidence type="ECO:0000256" key="10">
    <source>
        <dbReference type="SAM" id="Phobius"/>
    </source>
</evidence>
<comment type="similarity">
    <text evidence="2">Belongs to the ArsB family.</text>
</comment>
<keyword evidence="5" id="KW-1003">Cell membrane</keyword>
<dbReference type="KEGG" id="cpas:Clopa_3645"/>
<dbReference type="AlphaFoldDB" id="R4K5J5"/>
<comment type="similarity">
    <text evidence="3">Belongs to the CitM (TC 2.A.11) transporter family.</text>
</comment>
<sequence length="494" mass="55336">MLNSIAAFNSIWMMFIAQEYRSITMICIFLLTMIVIFIRPKDMKEAYPAAIGAIAVILTGGVSYANIMDINDKIGGASLTIIATIVMSVVLESIGFFRFIAVKLAHLSKGSGYRLYWNIQIFCFLMTLLFNNDGSILITTPILILLLRKMELKSRDQIPYLLSGALIATASSAPIGVSNITNLIALNIVHMTLYMHTAMMFVPCTIGLIFMSVLMFFLLKKKLPNKIPTEIAGLEDEVLKSTIHYSEPPKLPKHTGTGQSNVKENKAKGVKLGRLSFDTDKKRTSFVLKILAFVFSIRCLIFVASYFGIPIQFVAIIASTILLLWRWIYLGIKPGDVLKKTPWDILVFAFSMYVIIYGLHNIGLTDFLARFCEPIIKQHLFAASFMMSGLTSLLSNLFNNHPALMIVTITLTSMNLSLNNLQMIYLVTIIGSDVGSLLLPIGTLASLMWMFILKKNNIKISWMEYLKVTIIVIPATVILTIGLLYLWVQTVFFR</sequence>
<dbReference type="InterPro" id="IPR004680">
    <property type="entry name" value="Cit_transptr-like_dom"/>
</dbReference>
<dbReference type="GO" id="GO:0046685">
    <property type="term" value="P:response to arsenic-containing substance"/>
    <property type="evidence" value="ECO:0007669"/>
    <property type="project" value="UniProtKB-KW"/>
</dbReference>
<dbReference type="PANTHER" id="PTHR43302:SF6">
    <property type="entry name" value="ARSENICAL PUMP MEMBRANE PROTEIN-RELATED"/>
    <property type="match status" value="1"/>
</dbReference>
<dbReference type="RefSeq" id="WP_015616710.1">
    <property type="nucleotide sequence ID" value="NC_021182.1"/>
</dbReference>
<protein>
    <submittedName>
        <fullName evidence="12">Na+/H+ antiporter NhaD-like permease</fullName>
    </submittedName>
</protein>
<feature type="transmembrane region" description="Helical" evidence="10">
    <location>
        <begin position="434"/>
        <end position="453"/>
    </location>
</feature>
<feature type="transmembrane region" description="Helical" evidence="10">
    <location>
        <begin position="313"/>
        <end position="330"/>
    </location>
</feature>
<dbReference type="Pfam" id="PF03600">
    <property type="entry name" value="CitMHS"/>
    <property type="match status" value="1"/>
</dbReference>
<gene>
    <name evidence="12" type="ORF">Clopa_3645</name>
</gene>
<dbReference type="PRINTS" id="PR00758">
    <property type="entry name" value="ARSENICPUMP"/>
</dbReference>
<evidence type="ECO:0000256" key="9">
    <source>
        <dbReference type="ARBA" id="ARBA00023136"/>
    </source>
</evidence>
<evidence type="ECO:0000256" key="7">
    <source>
        <dbReference type="ARBA" id="ARBA00022849"/>
    </source>
</evidence>
<evidence type="ECO:0000313" key="13">
    <source>
        <dbReference type="Proteomes" id="UP000013523"/>
    </source>
</evidence>
<feature type="transmembrane region" description="Helical" evidence="10">
    <location>
        <begin position="286"/>
        <end position="307"/>
    </location>
</feature>
<reference evidence="12 13" key="1">
    <citation type="submission" date="2012-01" db="EMBL/GenBank/DDBJ databases">
        <title>Complete sequence of chromosome of Clostridium pasteurianum BC1.</title>
        <authorList>
            <consortium name="US DOE Joint Genome Institute"/>
            <person name="Lucas S."/>
            <person name="Han J."/>
            <person name="Lapidus A."/>
            <person name="Cheng J.-F."/>
            <person name="Goodwin L."/>
            <person name="Pitluck S."/>
            <person name="Peters L."/>
            <person name="Mikhailova N."/>
            <person name="Teshima H."/>
            <person name="Detter J.C."/>
            <person name="Han C."/>
            <person name="Tapia R."/>
            <person name="Land M."/>
            <person name="Hauser L."/>
            <person name="Kyrpides N."/>
            <person name="Ivanova N."/>
            <person name="Pagani I."/>
            <person name="Dunn J."/>
            <person name="Taghavi S."/>
            <person name="Francis A."/>
            <person name="van der Lelie D."/>
            <person name="Woyke T."/>
        </authorList>
    </citation>
    <scope>NUCLEOTIDE SEQUENCE [LARGE SCALE GENOMIC DNA]</scope>
    <source>
        <strain evidence="12 13">BC1</strain>
    </source>
</reference>
<feature type="transmembrane region" description="Helical" evidence="10">
    <location>
        <begin position="380"/>
        <end position="398"/>
    </location>
</feature>